<feature type="domain" description="C2H2-type" evidence="11">
    <location>
        <begin position="468"/>
        <end position="497"/>
    </location>
</feature>
<keyword evidence="8" id="KW-0539">Nucleus</keyword>
<reference evidence="12 13" key="1">
    <citation type="journal article" date="2016" name="Proc. Natl. Acad. Sci. U.S.A.">
        <title>Lipid metabolic changes in an early divergent fungus govern the establishment of a mutualistic symbiosis with endobacteria.</title>
        <authorList>
            <person name="Lastovetsky O.A."/>
            <person name="Gaspar M.L."/>
            <person name="Mondo S.J."/>
            <person name="LaButti K.M."/>
            <person name="Sandor L."/>
            <person name="Grigoriev I.V."/>
            <person name="Henry S.A."/>
            <person name="Pawlowska T.E."/>
        </authorList>
    </citation>
    <scope>NUCLEOTIDE SEQUENCE [LARGE SCALE GENOMIC DNA]</scope>
    <source>
        <strain evidence="12 13">ATCC 11559</strain>
    </source>
</reference>
<evidence type="ECO:0000256" key="7">
    <source>
        <dbReference type="ARBA" id="ARBA00023125"/>
    </source>
</evidence>
<comment type="subcellular location">
    <subcellularLocation>
        <location evidence="1">Nucleus</location>
    </subcellularLocation>
</comment>
<dbReference type="Gene3D" id="3.30.160.60">
    <property type="entry name" value="Classic Zinc Finger"/>
    <property type="match status" value="4"/>
</dbReference>
<evidence type="ECO:0000256" key="6">
    <source>
        <dbReference type="ARBA" id="ARBA00022833"/>
    </source>
</evidence>
<dbReference type="PROSITE" id="PS50157">
    <property type="entry name" value="ZINC_FINGER_C2H2_2"/>
    <property type="match status" value="4"/>
</dbReference>
<dbReference type="InterPro" id="IPR013087">
    <property type="entry name" value="Znf_C2H2_type"/>
</dbReference>
<keyword evidence="5 9" id="KW-0863">Zinc-finger</keyword>
<keyword evidence="7" id="KW-0238">DNA-binding</keyword>
<dbReference type="GO" id="GO:0000978">
    <property type="term" value="F:RNA polymerase II cis-regulatory region sequence-specific DNA binding"/>
    <property type="evidence" value="ECO:0007669"/>
    <property type="project" value="TreeGrafter"/>
</dbReference>
<feature type="region of interest" description="Disordered" evidence="10">
    <location>
        <begin position="491"/>
        <end position="520"/>
    </location>
</feature>
<dbReference type="SUPFAM" id="SSF57667">
    <property type="entry name" value="beta-beta-alpha zinc fingers"/>
    <property type="match status" value="3"/>
</dbReference>
<evidence type="ECO:0000313" key="12">
    <source>
        <dbReference type="EMBL" id="ORE18562.1"/>
    </source>
</evidence>
<dbReference type="VEuPathDB" id="FungiDB:BCV72DRAFT_136098"/>
<keyword evidence="4" id="KW-0677">Repeat</keyword>
<feature type="compositionally biased region" description="Polar residues" evidence="10">
    <location>
        <begin position="510"/>
        <end position="520"/>
    </location>
</feature>
<dbReference type="PANTHER" id="PTHR45718">
    <property type="entry name" value="TRANSCRIPTIONAL ACTIVATOR CUBITUS INTERRUPTUS"/>
    <property type="match status" value="1"/>
</dbReference>
<feature type="compositionally biased region" description="Acidic residues" evidence="10">
    <location>
        <begin position="344"/>
        <end position="369"/>
    </location>
</feature>
<dbReference type="Pfam" id="PF23561">
    <property type="entry name" value="zf-C2H2_15"/>
    <property type="match status" value="1"/>
</dbReference>
<dbReference type="EMBL" id="KV921327">
    <property type="protein sequence ID" value="ORE18562.1"/>
    <property type="molecule type" value="Genomic_DNA"/>
</dbReference>
<proteinExistence type="inferred from homology"/>
<evidence type="ECO:0000256" key="9">
    <source>
        <dbReference type="PROSITE-ProRule" id="PRU00042"/>
    </source>
</evidence>
<dbReference type="FunFam" id="3.30.160.60:FF:002343">
    <property type="entry name" value="Zinc finger protein 33A"/>
    <property type="match status" value="1"/>
</dbReference>
<dbReference type="Pfam" id="PF00096">
    <property type="entry name" value="zf-C2H2"/>
    <property type="match status" value="1"/>
</dbReference>
<evidence type="ECO:0000259" key="11">
    <source>
        <dbReference type="PROSITE" id="PS50157"/>
    </source>
</evidence>
<feature type="domain" description="C2H2-type" evidence="11">
    <location>
        <begin position="372"/>
        <end position="402"/>
    </location>
</feature>
<sequence>METNFIFSNHHSASLEMPLVAQLQSEVPFEMAPTYNSNNSVPPIETVAYGQPYVPHITTTPVVKSHNIMYQQQHQQQDQNLTFIDNNMTTSTTMDVDYFDHVTAVTSNHGNMVAMDPTFNNMQSIYSPSMNSVTTNSSVMMMDTLSPISPINMMSPTAHLMSHGNNPMDTFVAPVNVSYMMTGDNISNNNGYFHHVVAQPATVESQNYLDRKAKRSLPRRHTVSTPYDTNTSTIEKSNEAKATVTAASKKSSLKAKRHRSMGKLDIYAQQQDNIPPVPNIKELSNKLEHWTHQELLQRVIELEKEKKVAASVAQIANEGGVMMNSNTHVSQKGLDKVRSNSQTDNEEEDDEEDIEEEEEGGSTEEEQEEQPQKCQWEDCDEEFNKLEELTNHVKADHIGSGKTQYYCLWKECPRQQKPFTKRHKMHNHLRTHTGERPFICTHPDCGKKFSRPDSLTTHVKIHSNIRPYLCKQPNCDKAYYHLRSLRKHEKTHMNNNDNNNDSNNNSNNNKHQVVQSATSQLDNMSTAMVEQDIYSDWALSTQAAVFDVMETYHV</sequence>
<evidence type="ECO:0000256" key="4">
    <source>
        <dbReference type="ARBA" id="ARBA00022737"/>
    </source>
</evidence>
<dbReference type="OMA" id="KSHNIMY"/>
<name>A0A1X0S2N8_RHIZD</name>
<dbReference type="GO" id="GO:0008270">
    <property type="term" value="F:zinc ion binding"/>
    <property type="evidence" value="ECO:0007669"/>
    <property type="project" value="UniProtKB-KW"/>
</dbReference>
<dbReference type="PROSITE" id="PS00028">
    <property type="entry name" value="ZINC_FINGER_C2H2_1"/>
    <property type="match status" value="3"/>
</dbReference>
<gene>
    <name evidence="12" type="ORF">BCV71DRAFT_214917</name>
</gene>
<evidence type="ECO:0000256" key="5">
    <source>
        <dbReference type="ARBA" id="ARBA00022771"/>
    </source>
</evidence>
<dbReference type="Proteomes" id="UP000242381">
    <property type="component" value="Unassembled WGS sequence"/>
</dbReference>
<evidence type="ECO:0000313" key="13">
    <source>
        <dbReference type="Proteomes" id="UP000242381"/>
    </source>
</evidence>
<feature type="region of interest" description="Disordered" evidence="10">
    <location>
        <begin position="323"/>
        <end position="375"/>
    </location>
</feature>
<keyword evidence="3" id="KW-0479">Metal-binding</keyword>
<evidence type="ECO:0000256" key="8">
    <source>
        <dbReference type="ARBA" id="ARBA00023242"/>
    </source>
</evidence>
<accession>A0A1X0S2N8</accession>
<dbReference type="SMART" id="SM00355">
    <property type="entry name" value="ZnF_C2H2"/>
    <property type="match status" value="4"/>
</dbReference>
<dbReference type="AlphaFoldDB" id="A0A1X0S2N8"/>
<feature type="region of interest" description="Disordered" evidence="10">
    <location>
        <begin position="215"/>
        <end position="258"/>
    </location>
</feature>
<dbReference type="InterPro" id="IPR048420">
    <property type="entry name" value="Zap1-like_Znf1"/>
</dbReference>
<evidence type="ECO:0000256" key="10">
    <source>
        <dbReference type="SAM" id="MobiDB-lite"/>
    </source>
</evidence>
<protein>
    <recommendedName>
        <fullName evidence="11">C2H2-type domain-containing protein</fullName>
    </recommendedName>
</protein>
<feature type="compositionally biased region" description="Low complexity" evidence="10">
    <location>
        <begin position="240"/>
        <end position="250"/>
    </location>
</feature>
<dbReference type="Pfam" id="PF21816">
    <property type="entry name" value="Zap1_zf1"/>
    <property type="match status" value="1"/>
</dbReference>
<dbReference type="InterPro" id="IPR043359">
    <property type="entry name" value="GLI-like"/>
</dbReference>
<feature type="compositionally biased region" description="Polar residues" evidence="10">
    <location>
        <begin position="223"/>
        <end position="235"/>
    </location>
</feature>
<dbReference type="InterPro" id="IPR056436">
    <property type="entry name" value="Znf-C2H2_ZIC1-5/GLI1-3-like"/>
</dbReference>
<evidence type="ECO:0000256" key="2">
    <source>
        <dbReference type="ARBA" id="ARBA00010831"/>
    </source>
</evidence>
<dbReference type="PANTHER" id="PTHR45718:SF8">
    <property type="entry name" value="GLIS FAMILY ZINC FINGER 2"/>
    <property type="match status" value="1"/>
</dbReference>
<feature type="compositionally biased region" description="Low complexity" evidence="10">
    <location>
        <begin position="494"/>
        <end position="509"/>
    </location>
</feature>
<dbReference type="GO" id="GO:0000981">
    <property type="term" value="F:DNA-binding transcription factor activity, RNA polymerase II-specific"/>
    <property type="evidence" value="ECO:0007669"/>
    <property type="project" value="TreeGrafter"/>
</dbReference>
<comment type="similarity">
    <text evidence="2">Belongs to the GLI C2H2-type zinc-finger protein family.</text>
</comment>
<feature type="domain" description="C2H2-type" evidence="11">
    <location>
        <begin position="438"/>
        <end position="467"/>
    </location>
</feature>
<dbReference type="InterPro" id="IPR036236">
    <property type="entry name" value="Znf_C2H2_sf"/>
</dbReference>
<keyword evidence="6" id="KW-0862">Zinc</keyword>
<feature type="domain" description="C2H2-type" evidence="11">
    <location>
        <begin position="410"/>
        <end position="437"/>
    </location>
</feature>
<organism evidence="12 13">
    <name type="scientific">Rhizopus microsporus</name>
    <dbReference type="NCBI Taxonomy" id="58291"/>
    <lineage>
        <taxon>Eukaryota</taxon>
        <taxon>Fungi</taxon>
        <taxon>Fungi incertae sedis</taxon>
        <taxon>Mucoromycota</taxon>
        <taxon>Mucoromycotina</taxon>
        <taxon>Mucoromycetes</taxon>
        <taxon>Mucorales</taxon>
        <taxon>Mucorineae</taxon>
        <taxon>Rhizopodaceae</taxon>
        <taxon>Rhizopus</taxon>
    </lineage>
</organism>
<evidence type="ECO:0000256" key="1">
    <source>
        <dbReference type="ARBA" id="ARBA00004123"/>
    </source>
</evidence>
<dbReference type="GO" id="GO:0005634">
    <property type="term" value="C:nucleus"/>
    <property type="evidence" value="ECO:0007669"/>
    <property type="project" value="UniProtKB-SubCell"/>
</dbReference>
<evidence type="ECO:0000256" key="3">
    <source>
        <dbReference type="ARBA" id="ARBA00022723"/>
    </source>
</evidence>